<comment type="caution">
    <text evidence="3">The sequence shown here is derived from an EMBL/GenBank/DDBJ whole genome shotgun (WGS) entry which is preliminary data.</text>
</comment>
<dbReference type="Proteomes" id="UP001184861">
    <property type="component" value="Unassembled WGS sequence"/>
</dbReference>
<feature type="compositionally biased region" description="Basic and acidic residues" evidence="1">
    <location>
        <begin position="72"/>
        <end position="103"/>
    </location>
</feature>
<keyword evidence="2" id="KW-0732">Signal</keyword>
<feature type="region of interest" description="Disordered" evidence="1">
    <location>
        <begin position="72"/>
        <end position="148"/>
    </location>
</feature>
<feature type="chain" id="PRO_5042222657" evidence="2">
    <location>
        <begin position="20"/>
        <end position="148"/>
    </location>
</feature>
<gene>
    <name evidence="3" type="ORF">J2787_004517</name>
</gene>
<evidence type="ECO:0000256" key="1">
    <source>
        <dbReference type="SAM" id="MobiDB-lite"/>
    </source>
</evidence>
<protein>
    <submittedName>
        <fullName evidence="3">Spy/CpxP family protein refolding chaperone</fullName>
    </submittedName>
</protein>
<sequence>MKKLVLAIAFIGMGSFAMAQQTTPQDKEARRAEMQQKRQQKEQEHLAQMQKDLNLNQSQVAQIKDLHEKRKAEMKADFEKNKDTRQAKMDEMKAKRAQMDADMKQILTPQQYDKWQADRKAKMEQRRVAMKDRKMMKKPMNTATPEVK</sequence>
<dbReference type="EMBL" id="JAVDQY010000008">
    <property type="protein sequence ID" value="MDR6529074.1"/>
    <property type="molecule type" value="Genomic_DNA"/>
</dbReference>
<proteinExistence type="predicted"/>
<name>A0AAE3YCF4_9FLAO</name>
<dbReference type="RefSeq" id="WP_309948265.1">
    <property type="nucleotide sequence ID" value="NZ_JAVDQY010000008.1"/>
</dbReference>
<evidence type="ECO:0000313" key="4">
    <source>
        <dbReference type="Proteomes" id="UP001184861"/>
    </source>
</evidence>
<feature type="region of interest" description="Disordered" evidence="1">
    <location>
        <begin position="21"/>
        <end position="56"/>
    </location>
</feature>
<dbReference type="AlphaFoldDB" id="A0AAE3YCF4"/>
<feature type="compositionally biased region" description="Basic and acidic residues" evidence="1">
    <location>
        <begin position="25"/>
        <end position="45"/>
    </location>
</feature>
<feature type="signal peptide" evidence="2">
    <location>
        <begin position="1"/>
        <end position="19"/>
    </location>
</feature>
<evidence type="ECO:0000256" key="2">
    <source>
        <dbReference type="SAM" id="SignalP"/>
    </source>
</evidence>
<evidence type="ECO:0000313" key="3">
    <source>
        <dbReference type="EMBL" id="MDR6529074.1"/>
    </source>
</evidence>
<reference evidence="3" key="1">
    <citation type="submission" date="2023-07" db="EMBL/GenBank/DDBJ databases">
        <title>Sorghum-associated microbial communities from plants grown in Nebraska, USA.</title>
        <authorList>
            <person name="Schachtman D."/>
        </authorList>
    </citation>
    <scope>NUCLEOTIDE SEQUENCE</scope>
    <source>
        <strain evidence="3">DS2360</strain>
    </source>
</reference>
<organism evidence="3 4">
    <name type="scientific">Chryseobacterium rhizosphaerae</name>
    <dbReference type="NCBI Taxonomy" id="395937"/>
    <lineage>
        <taxon>Bacteria</taxon>
        <taxon>Pseudomonadati</taxon>
        <taxon>Bacteroidota</taxon>
        <taxon>Flavobacteriia</taxon>
        <taxon>Flavobacteriales</taxon>
        <taxon>Weeksellaceae</taxon>
        <taxon>Chryseobacterium group</taxon>
        <taxon>Chryseobacterium</taxon>
    </lineage>
</organism>
<feature type="compositionally biased region" description="Basic and acidic residues" evidence="1">
    <location>
        <begin position="115"/>
        <end position="133"/>
    </location>
</feature>
<accession>A0AAE3YCF4</accession>